<protein>
    <submittedName>
        <fullName evidence="2">Uncharacterized protein</fullName>
    </submittedName>
</protein>
<name>A0A150G7R6_GONPE</name>
<sequence>MEANLIVRDSGPVHERIERRASHVIKETASRLQGLQEDADRGEALMAELEALLAASRESTAERGSIDPILDTSTMLQFSAIAPLRDDDEEEEDGQSQLISPAPVTSDAVGTTRNRSGRFMTILKGIFHNDQRAAKMALQATNFATAAAAPTPSVGGQQRCPSNPSSRSGCMSPSEGPSVHFGSAFVADNPASAALESCSSVPLPPGGSRQCSFTATSSFSRARRPAQLVRGTSFHVATLIGSADSPSGRSEDGAITLPVRCRSMTLTANSAASDLQAAVAAGSSPKAAQRGASESANSASISGPAGLGGRANSRLSMVCSLPPI</sequence>
<feature type="region of interest" description="Disordered" evidence="1">
    <location>
        <begin position="86"/>
        <end position="112"/>
    </location>
</feature>
<reference evidence="3" key="1">
    <citation type="journal article" date="2016" name="Nat. Commun.">
        <title>The Gonium pectorale genome demonstrates co-option of cell cycle regulation during the evolution of multicellularity.</title>
        <authorList>
            <person name="Hanschen E.R."/>
            <person name="Marriage T.N."/>
            <person name="Ferris P.J."/>
            <person name="Hamaji T."/>
            <person name="Toyoda A."/>
            <person name="Fujiyama A."/>
            <person name="Neme R."/>
            <person name="Noguchi H."/>
            <person name="Minakuchi Y."/>
            <person name="Suzuki M."/>
            <person name="Kawai-Toyooka H."/>
            <person name="Smith D.R."/>
            <person name="Sparks H."/>
            <person name="Anderson J."/>
            <person name="Bakaric R."/>
            <person name="Luria V."/>
            <person name="Karger A."/>
            <person name="Kirschner M.W."/>
            <person name="Durand P.M."/>
            <person name="Michod R.E."/>
            <person name="Nozaki H."/>
            <person name="Olson B.J."/>
        </authorList>
    </citation>
    <scope>NUCLEOTIDE SEQUENCE [LARGE SCALE GENOMIC DNA]</scope>
    <source>
        <strain evidence="3">NIES-2863</strain>
    </source>
</reference>
<gene>
    <name evidence="2" type="ORF">GPECTOR_50g655</name>
</gene>
<feature type="compositionally biased region" description="Polar residues" evidence="1">
    <location>
        <begin position="292"/>
        <end position="301"/>
    </location>
</feature>
<evidence type="ECO:0000313" key="3">
    <source>
        <dbReference type="Proteomes" id="UP000075714"/>
    </source>
</evidence>
<dbReference type="AlphaFoldDB" id="A0A150G7R6"/>
<keyword evidence="3" id="KW-1185">Reference proteome</keyword>
<dbReference type="EMBL" id="LSYV01000051">
    <property type="protein sequence ID" value="KXZ45861.1"/>
    <property type="molecule type" value="Genomic_DNA"/>
</dbReference>
<evidence type="ECO:0000256" key="1">
    <source>
        <dbReference type="SAM" id="MobiDB-lite"/>
    </source>
</evidence>
<proteinExistence type="predicted"/>
<dbReference type="Proteomes" id="UP000075714">
    <property type="component" value="Unassembled WGS sequence"/>
</dbReference>
<accession>A0A150G7R6</accession>
<feature type="compositionally biased region" description="Polar residues" evidence="1">
    <location>
        <begin position="154"/>
        <end position="171"/>
    </location>
</feature>
<feature type="region of interest" description="Disordered" evidence="1">
    <location>
        <begin position="286"/>
        <end position="307"/>
    </location>
</feature>
<organism evidence="2 3">
    <name type="scientific">Gonium pectorale</name>
    <name type="common">Green alga</name>
    <dbReference type="NCBI Taxonomy" id="33097"/>
    <lineage>
        <taxon>Eukaryota</taxon>
        <taxon>Viridiplantae</taxon>
        <taxon>Chlorophyta</taxon>
        <taxon>core chlorophytes</taxon>
        <taxon>Chlorophyceae</taxon>
        <taxon>CS clade</taxon>
        <taxon>Chlamydomonadales</taxon>
        <taxon>Volvocaceae</taxon>
        <taxon>Gonium</taxon>
    </lineage>
</organism>
<evidence type="ECO:0000313" key="2">
    <source>
        <dbReference type="EMBL" id="KXZ45861.1"/>
    </source>
</evidence>
<comment type="caution">
    <text evidence="2">The sequence shown here is derived from an EMBL/GenBank/DDBJ whole genome shotgun (WGS) entry which is preliminary data.</text>
</comment>
<feature type="region of interest" description="Disordered" evidence="1">
    <location>
        <begin position="148"/>
        <end position="174"/>
    </location>
</feature>